<dbReference type="PATRIC" id="fig|1469144.10.peg.2501"/>
<keyword evidence="3" id="KW-1185">Reference proteome</keyword>
<gene>
    <name evidence="2" type="ORF">LI90_2302</name>
</gene>
<dbReference type="InterPro" id="IPR006764">
    <property type="entry name" value="SAM_dep_MeTrfase_SAV2177_type"/>
</dbReference>
<protein>
    <recommendedName>
        <fullName evidence="4">SAM-dependent methyltransferase</fullName>
    </recommendedName>
</protein>
<dbReference type="AlphaFoldDB" id="A0A132MTZ9"/>
<dbReference type="EMBL" id="LAXD01000001">
    <property type="protein sequence ID" value="KWX01274.1"/>
    <property type="molecule type" value="Genomic_DNA"/>
</dbReference>
<accession>A0A132MTZ9</accession>
<dbReference type="STRING" id="1469144.LI90_2302"/>
<proteinExistence type="predicted"/>
<name>A0A132MTZ9_9ACTN</name>
<evidence type="ECO:0000313" key="2">
    <source>
        <dbReference type="EMBL" id="KWX01274.1"/>
    </source>
</evidence>
<dbReference type="InterPro" id="IPR029063">
    <property type="entry name" value="SAM-dependent_MTases_sf"/>
</dbReference>
<dbReference type="RefSeq" id="WP_066887654.1">
    <property type="nucleotide sequence ID" value="NZ_LAXD01000001.1"/>
</dbReference>
<evidence type="ECO:0000256" key="1">
    <source>
        <dbReference type="SAM" id="MobiDB-lite"/>
    </source>
</evidence>
<dbReference type="PIRSF" id="PIRSF017393">
    <property type="entry name" value="MTase_SAV2177"/>
    <property type="match status" value="1"/>
</dbReference>
<evidence type="ECO:0000313" key="3">
    <source>
        <dbReference type="Proteomes" id="UP000070188"/>
    </source>
</evidence>
<dbReference type="OrthoDB" id="4134439at2"/>
<dbReference type="SUPFAM" id="SSF53335">
    <property type="entry name" value="S-adenosyl-L-methionine-dependent methyltransferases"/>
    <property type="match status" value="1"/>
</dbReference>
<dbReference type="CDD" id="cd02440">
    <property type="entry name" value="AdoMet_MTases"/>
    <property type="match status" value="1"/>
</dbReference>
<evidence type="ECO:0008006" key="4">
    <source>
        <dbReference type="Google" id="ProtNLM"/>
    </source>
</evidence>
<organism evidence="2 3">
    <name type="scientific">Carbonactinospora thermoautotrophica</name>
    <dbReference type="NCBI Taxonomy" id="1469144"/>
    <lineage>
        <taxon>Bacteria</taxon>
        <taxon>Bacillati</taxon>
        <taxon>Actinomycetota</taxon>
        <taxon>Actinomycetes</taxon>
        <taxon>Kitasatosporales</taxon>
        <taxon>Carbonactinosporaceae</taxon>
        <taxon>Carbonactinospora</taxon>
    </lineage>
</organism>
<comment type="caution">
    <text evidence="2">The sequence shown here is derived from an EMBL/GenBank/DDBJ whole genome shotgun (WGS) entry which is preliminary data.</text>
</comment>
<dbReference type="Gene3D" id="3.40.50.150">
    <property type="entry name" value="Vaccinia Virus protein VP39"/>
    <property type="match status" value="1"/>
</dbReference>
<dbReference type="Pfam" id="PF04672">
    <property type="entry name" value="Methyltransf_19"/>
    <property type="match status" value="1"/>
</dbReference>
<reference evidence="3" key="1">
    <citation type="submission" date="2015-04" db="EMBL/GenBank/DDBJ databases">
        <title>Physiological reanalysis, assessment of diazotrophy, and genome sequences of multiple isolates of Streptomyces thermoautotrophicus.</title>
        <authorList>
            <person name="MacKellar D.C."/>
            <person name="Lieber L."/>
            <person name="Norman J."/>
            <person name="Bolger A."/>
            <person name="Tobin C."/>
            <person name="Murray J.W."/>
            <person name="Chang R."/>
            <person name="Ford T."/>
            <person name="Nguyen P.Q."/>
            <person name="Woodward J."/>
            <person name="Permingeat H."/>
            <person name="Joshi N.S."/>
            <person name="Silver P.A."/>
            <person name="Usadel B."/>
            <person name="Rutherford A.W."/>
            <person name="Friesen M."/>
            <person name="Prell J."/>
        </authorList>
    </citation>
    <scope>NUCLEOTIDE SEQUENCE [LARGE SCALE GENOMIC DNA]</scope>
    <source>
        <strain evidence="3">H1</strain>
    </source>
</reference>
<sequence length="269" mass="29572">MSLEERAPAGIDTTRPSVARMYDYYLGGKDNFAVDREAAERVLAAVPNSRVGALENRAFLRRAVRFMVNQGIRQIIDIGSGLPTVGNTHEVAQQLVPDTRVVYVDIDPIVVAHGRAILASNEHTTVVTADMRRPAEVLDHPETKRLIDFSQPVGVLLIAMVHFISDEERPQIMGYLRDALPSGSYLAVTHITGDGKPAEAVQQIRSVYETTSTPLFFRTHAEVARFFEGFELVEPGLVTLDAWRPDPSDPSPADPELAGWAYGGVGRKP</sequence>
<feature type="region of interest" description="Disordered" evidence="1">
    <location>
        <begin position="245"/>
        <end position="269"/>
    </location>
</feature>
<dbReference type="Proteomes" id="UP000070188">
    <property type="component" value="Unassembled WGS sequence"/>
</dbReference>